<keyword evidence="5" id="KW-0472">Membrane</keyword>
<evidence type="ECO:0000256" key="4">
    <source>
        <dbReference type="ARBA" id="ARBA00022729"/>
    </source>
</evidence>
<dbReference type="Pfam" id="PF17064">
    <property type="entry name" value="QVR"/>
    <property type="match status" value="1"/>
</dbReference>
<dbReference type="OrthoDB" id="9988013at2759"/>
<keyword evidence="5" id="KW-1133">Transmembrane helix</keyword>
<evidence type="ECO:0000256" key="8">
    <source>
        <dbReference type="SAM" id="SignalP"/>
    </source>
</evidence>
<comment type="caution">
    <text evidence="9">The sequence shown here is derived from an EMBL/GenBank/DDBJ whole genome shotgun (WGS) entry which is preliminary data.</text>
</comment>
<keyword evidence="2" id="KW-0336">GPI-anchor</keyword>
<evidence type="ECO:0000256" key="7">
    <source>
        <dbReference type="ARBA" id="ARBA00023288"/>
    </source>
</evidence>
<keyword evidence="7" id="KW-0449">Lipoprotein</keyword>
<dbReference type="InterPro" id="IPR050975">
    <property type="entry name" value="Sleep_regulator"/>
</dbReference>
<dbReference type="PANTHER" id="PTHR33562">
    <property type="entry name" value="ATILLA, ISOFORM B-RELATED-RELATED"/>
    <property type="match status" value="1"/>
</dbReference>
<dbReference type="GO" id="GO:0098552">
    <property type="term" value="C:side of membrane"/>
    <property type="evidence" value="ECO:0007669"/>
    <property type="project" value="UniProtKB-KW"/>
</dbReference>
<dbReference type="CDD" id="cd23589">
    <property type="entry name" value="TFP_LU_ECD_Rtv"/>
    <property type="match status" value="1"/>
</dbReference>
<protein>
    <recommendedName>
        <fullName evidence="11">Protein sleepless</fullName>
    </recommendedName>
</protein>
<dbReference type="EMBL" id="KZ308312">
    <property type="protein sequence ID" value="KAG8227104.1"/>
    <property type="molecule type" value="Genomic_DNA"/>
</dbReference>
<keyword evidence="6" id="KW-0325">Glycoprotein</keyword>
<dbReference type="Proteomes" id="UP000792457">
    <property type="component" value="Unassembled WGS sequence"/>
</dbReference>
<sequence>MDWRFPYTFVFLLIVGSLHTADGLLRRCFTCRSRGDLGTCKDPFTFNSTTVDGNLGVEAVPCASSWCGKILEGGSTFKDDDYGMATQRLCLQRGPSDSEERCAYTEWSHKKVFMCFCQGDLCNASSRISNQLAVLVSTLAFTFLLIR</sequence>
<dbReference type="GO" id="GO:0030431">
    <property type="term" value="P:sleep"/>
    <property type="evidence" value="ECO:0007669"/>
    <property type="project" value="InterPro"/>
</dbReference>
<gene>
    <name evidence="9" type="ORF">J437_LFUL006356</name>
</gene>
<feature type="signal peptide" evidence="8">
    <location>
        <begin position="1"/>
        <end position="23"/>
    </location>
</feature>
<proteinExistence type="predicted"/>
<evidence type="ECO:0000256" key="6">
    <source>
        <dbReference type="ARBA" id="ARBA00023180"/>
    </source>
</evidence>
<evidence type="ECO:0000256" key="1">
    <source>
        <dbReference type="ARBA" id="ARBA00004589"/>
    </source>
</evidence>
<evidence type="ECO:0000256" key="2">
    <source>
        <dbReference type="ARBA" id="ARBA00022622"/>
    </source>
</evidence>
<evidence type="ECO:0008006" key="11">
    <source>
        <dbReference type="Google" id="ProtNLM"/>
    </source>
</evidence>
<accession>A0A8K0P0X4</accession>
<feature type="chain" id="PRO_5035463099" description="Protein sleepless" evidence="8">
    <location>
        <begin position="24"/>
        <end position="147"/>
    </location>
</feature>
<keyword evidence="10" id="KW-1185">Reference proteome</keyword>
<evidence type="ECO:0000313" key="9">
    <source>
        <dbReference type="EMBL" id="KAG8227104.1"/>
    </source>
</evidence>
<dbReference type="AlphaFoldDB" id="A0A8K0P0X4"/>
<dbReference type="GO" id="GO:0032222">
    <property type="term" value="P:regulation of synaptic transmission, cholinergic"/>
    <property type="evidence" value="ECO:0007669"/>
    <property type="project" value="InterPro"/>
</dbReference>
<keyword evidence="3" id="KW-0812">Transmembrane</keyword>
<keyword evidence="4 8" id="KW-0732">Signal</keyword>
<reference evidence="9" key="1">
    <citation type="submission" date="2013-04" db="EMBL/GenBank/DDBJ databases">
        <authorList>
            <person name="Qu J."/>
            <person name="Murali S.C."/>
            <person name="Bandaranaike D."/>
            <person name="Bellair M."/>
            <person name="Blankenburg K."/>
            <person name="Chao H."/>
            <person name="Dinh H."/>
            <person name="Doddapaneni H."/>
            <person name="Downs B."/>
            <person name="Dugan-Rocha S."/>
            <person name="Elkadiri S."/>
            <person name="Gnanaolivu R.D."/>
            <person name="Hernandez B."/>
            <person name="Javaid M."/>
            <person name="Jayaseelan J.C."/>
            <person name="Lee S."/>
            <person name="Li M."/>
            <person name="Ming W."/>
            <person name="Munidasa M."/>
            <person name="Muniz J."/>
            <person name="Nguyen L."/>
            <person name="Ongeri F."/>
            <person name="Osuji N."/>
            <person name="Pu L.-L."/>
            <person name="Puazo M."/>
            <person name="Qu C."/>
            <person name="Quiroz J."/>
            <person name="Raj R."/>
            <person name="Weissenberger G."/>
            <person name="Xin Y."/>
            <person name="Zou X."/>
            <person name="Han Y."/>
            <person name="Richards S."/>
            <person name="Worley K."/>
            <person name="Muzny D."/>
            <person name="Gibbs R."/>
        </authorList>
    </citation>
    <scope>NUCLEOTIDE SEQUENCE</scope>
    <source>
        <strain evidence="9">Sampled in the wild</strain>
    </source>
</reference>
<organism evidence="9 10">
    <name type="scientific">Ladona fulva</name>
    <name type="common">Scarce chaser dragonfly</name>
    <name type="synonym">Libellula fulva</name>
    <dbReference type="NCBI Taxonomy" id="123851"/>
    <lineage>
        <taxon>Eukaryota</taxon>
        <taxon>Metazoa</taxon>
        <taxon>Ecdysozoa</taxon>
        <taxon>Arthropoda</taxon>
        <taxon>Hexapoda</taxon>
        <taxon>Insecta</taxon>
        <taxon>Pterygota</taxon>
        <taxon>Palaeoptera</taxon>
        <taxon>Odonata</taxon>
        <taxon>Epiprocta</taxon>
        <taxon>Anisoptera</taxon>
        <taxon>Libelluloidea</taxon>
        <taxon>Libellulidae</taxon>
        <taxon>Ladona</taxon>
    </lineage>
</organism>
<evidence type="ECO:0000313" key="10">
    <source>
        <dbReference type="Proteomes" id="UP000792457"/>
    </source>
</evidence>
<reference evidence="9" key="2">
    <citation type="submission" date="2017-10" db="EMBL/GenBank/DDBJ databases">
        <title>Ladona fulva Genome sequencing and assembly.</title>
        <authorList>
            <person name="Murali S."/>
            <person name="Richards S."/>
            <person name="Bandaranaike D."/>
            <person name="Bellair M."/>
            <person name="Blankenburg K."/>
            <person name="Chao H."/>
            <person name="Dinh H."/>
            <person name="Doddapaneni H."/>
            <person name="Dugan-Rocha S."/>
            <person name="Elkadiri S."/>
            <person name="Gnanaolivu R."/>
            <person name="Hernandez B."/>
            <person name="Skinner E."/>
            <person name="Javaid M."/>
            <person name="Lee S."/>
            <person name="Li M."/>
            <person name="Ming W."/>
            <person name="Munidasa M."/>
            <person name="Muniz J."/>
            <person name="Nguyen L."/>
            <person name="Hughes D."/>
            <person name="Osuji N."/>
            <person name="Pu L.-L."/>
            <person name="Puazo M."/>
            <person name="Qu C."/>
            <person name="Quiroz J."/>
            <person name="Raj R."/>
            <person name="Weissenberger G."/>
            <person name="Xin Y."/>
            <person name="Zou X."/>
            <person name="Han Y."/>
            <person name="Worley K."/>
            <person name="Muzny D."/>
            <person name="Gibbs R."/>
        </authorList>
    </citation>
    <scope>NUCLEOTIDE SEQUENCE</scope>
    <source>
        <strain evidence="9">Sampled in the wild</strain>
    </source>
</reference>
<dbReference type="PANTHER" id="PTHR33562:SF22">
    <property type="entry name" value="PROTEIN QUIVER"/>
    <property type="match status" value="1"/>
</dbReference>
<dbReference type="InterPro" id="IPR031424">
    <property type="entry name" value="QVR-like"/>
</dbReference>
<comment type="subcellular location">
    <subcellularLocation>
        <location evidence="1">Membrane</location>
        <topology evidence="1">Lipid-anchor</topology>
        <topology evidence="1">GPI-anchor</topology>
    </subcellularLocation>
</comment>
<name>A0A8K0P0X4_LADFU</name>
<evidence type="ECO:0000256" key="3">
    <source>
        <dbReference type="ARBA" id="ARBA00022692"/>
    </source>
</evidence>
<evidence type="ECO:0000256" key="5">
    <source>
        <dbReference type="ARBA" id="ARBA00022989"/>
    </source>
</evidence>